<reference evidence="4" key="3">
    <citation type="submission" date="2025-09" db="UniProtKB">
        <authorList>
            <consortium name="Ensembl"/>
        </authorList>
    </citation>
    <scope>IDENTIFICATION</scope>
</reference>
<dbReference type="InterPro" id="IPR050996">
    <property type="entry name" value="Docking_Protein_DOK"/>
</dbReference>
<dbReference type="PANTHER" id="PTHR21258:SF58">
    <property type="entry name" value="DOCKING PROTEIN 3-LIKE"/>
    <property type="match status" value="1"/>
</dbReference>
<dbReference type="Pfam" id="PF02174">
    <property type="entry name" value="IRS"/>
    <property type="match status" value="1"/>
</dbReference>
<dbReference type="PANTHER" id="PTHR21258">
    <property type="entry name" value="DOCKING PROTEIN RELATED"/>
    <property type="match status" value="1"/>
</dbReference>
<dbReference type="Gene3D" id="2.30.29.30">
    <property type="entry name" value="Pleckstrin-homology domain (PH domain)/Phosphotyrosine-binding domain (PTB)"/>
    <property type="match status" value="2"/>
</dbReference>
<dbReference type="SMART" id="SM01244">
    <property type="entry name" value="IRS"/>
    <property type="match status" value="1"/>
</dbReference>
<dbReference type="OrthoDB" id="6243387at2759"/>
<feature type="domain" description="PH" evidence="2">
    <location>
        <begin position="3"/>
        <end position="116"/>
    </location>
</feature>
<dbReference type="GeneID" id="108432434"/>
<feature type="region of interest" description="Disordered" evidence="1">
    <location>
        <begin position="251"/>
        <end position="316"/>
    </location>
</feature>
<dbReference type="GeneTree" id="ENSGT00940000155980"/>
<dbReference type="InterPro" id="IPR002404">
    <property type="entry name" value="IRS_PTB"/>
</dbReference>
<evidence type="ECO:0000259" key="3">
    <source>
        <dbReference type="PROSITE" id="PS51064"/>
    </source>
</evidence>
<dbReference type="InterPro" id="IPR001849">
    <property type="entry name" value="PH_domain"/>
</dbReference>
<evidence type="ECO:0008006" key="6">
    <source>
        <dbReference type="Google" id="ProtNLM"/>
    </source>
</evidence>
<dbReference type="InterPro" id="IPR011993">
    <property type="entry name" value="PH-like_dom_sf"/>
</dbReference>
<dbReference type="SMART" id="SM00233">
    <property type="entry name" value="PH"/>
    <property type="match status" value="1"/>
</dbReference>
<reference evidence="4" key="2">
    <citation type="submission" date="2025-08" db="UniProtKB">
        <authorList>
            <consortium name="Ensembl"/>
        </authorList>
    </citation>
    <scope>IDENTIFICATION</scope>
</reference>
<dbReference type="AlphaFoldDB" id="A0A3B4C5S0"/>
<accession>A0A3B4C5S0</accession>
<feature type="compositionally biased region" description="Pro residues" evidence="1">
    <location>
        <begin position="368"/>
        <end position="383"/>
    </location>
</feature>
<evidence type="ECO:0000313" key="5">
    <source>
        <dbReference type="Proteomes" id="UP001501920"/>
    </source>
</evidence>
<feature type="compositionally biased region" description="Pro residues" evidence="1">
    <location>
        <begin position="301"/>
        <end position="316"/>
    </location>
</feature>
<evidence type="ECO:0000256" key="1">
    <source>
        <dbReference type="SAM" id="MobiDB-lite"/>
    </source>
</evidence>
<sequence length="513" mass="57163">MDVVAKEGSLFIQGVKFGKRIWRKTWVILFEPSPTGIGRLEMYDMRDGGSPPKPVGLKKLEKRVVRLADCLSITPAPGESCPTECAAFYLNTAERTYTLAGPKQDEWVPTLCQLAFQRNEGGSDSKRPQQNNDMSMSNNDLYSTWSPGQYQVKVLSSEASVRCCMSGSYLLSPEKDALCLLDLNTGKTAFYWPYRFLRRFGQIKDGITIEAGRRCHTGEGHFTFMSKQGNQIYRAIEEAIMHQSVQDLLSKATSQMQDSTTQQPPPRPLIDDRMKGCQGSPTRGMKDRPCLPLSRRNLALPAPPVPKALPPPPAPPAPPALPAVCTKPLVILSKPPAMSPKPPADTTKEVLYATIKPQPKPRVKTAPPKIPQPPPGPNYSPPEPKQKREEEKETKERYICGSDEDPDSDYCNLRQVVEVQQDSPDTDTIYSLVVPPDRQENKCSMVASQDQTTPMQNSLISSSEIPLDFRQVLSNVLFKDLTRMTPRSYGGSSERLAKLDVEMDDVDYCEIKN</sequence>
<dbReference type="GO" id="GO:0043410">
    <property type="term" value="P:positive regulation of MAPK cascade"/>
    <property type="evidence" value="ECO:0007669"/>
    <property type="project" value="TreeGrafter"/>
</dbReference>
<dbReference type="CTD" id="79930"/>
<feature type="compositionally biased region" description="Polar residues" evidence="1">
    <location>
        <begin position="251"/>
        <end position="262"/>
    </location>
</feature>
<feature type="region of interest" description="Disordered" evidence="1">
    <location>
        <begin position="355"/>
        <end position="406"/>
    </location>
</feature>
<proteinExistence type="predicted"/>
<dbReference type="RefSeq" id="XP_017561741.1">
    <property type="nucleotide sequence ID" value="XM_017706252.2"/>
</dbReference>
<dbReference type="PROSITE" id="PS51064">
    <property type="entry name" value="IRS_PTB"/>
    <property type="match status" value="1"/>
</dbReference>
<dbReference type="SUPFAM" id="SSF50729">
    <property type="entry name" value="PH domain-like"/>
    <property type="match status" value="2"/>
</dbReference>
<feature type="region of interest" description="Disordered" evidence="1">
    <location>
        <begin position="119"/>
        <end position="138"/>
    </location>
</feature>
<dbReference type="SMART" id="SM00310">
    <property type="entry name" value="PTBI"/>
    <property type="match status" value="1"/>
</dbReference>
<reference evidence="4 5" key="1">
    <citation type="submission" date="2020-10" db="EMBL/GenBank/DDBJ databases">
        <title>Pygocentrus nattereri (red-bellied piranha) genome, fPygNat1, primary haplotype.</title>
        <authorList>
            <person name="Myers G."/>
            <person name="Meyer A."/>
            <person name="Karagic N."/>
            <person name="Pippel M."/>
            <person name="Winkler S."/>
            <person name="Tracey A."/>
            <person name="Wood J."/>
            <person name="Formenti G."/>
            <person name="Howe K."/>
            <person name="Fedrigo O."/>
            <person name="Jarvis E.D."/>
        </authorList>
    </citation>
    <scope>NUCLEOTIDE SEQUENCE [LARGE SCALE GENOMIC DNA]</scope>
</reference>
<dbReference type="GO" id="GO:0005737">
    <property type="term" value="C:cytoplasm"/>
    <property type="evidence" value="ECO:0007669"/>
    <property type="project" value="TreeGrafter"/>
</dbReference>
<dbReference type="OMA" id="NDLYSTW"/>
<dbReference type="Proteomes" id="UP001501920">
    <property type="component" value="Chromosome 14"/>
</dbReference>
<name>A0A3B4C5S0_PYGNA</name>
<feature type="domain" description="IRS-type PTB" evidence="3">
    <location>
        <begin position="146"/>
        <end position="250"/>
    </location>
</feature>
<evidence type="ECO:0000259" key="2">
    <source>
        <dbReference type="PROSITE" id="PS50003"/>
    </source>
</evidence>
<dbReference type="GO" id="GO:0007265">
    <property type="term" value="P:Ras protein signal transduction"/>
    <property type="evidence" value="ECO:0007669"/>
    <property type="project" value="TreeGrafter"/>
</dbReference>
<keyword evidence="5" id="KW-1185">Reference proteome</keyword>
<protein>
    <recommendedName>
        <fullName evidence="6">IRS-type PTB domain-containing protein</fullName>
    </recommendedName>
</protein>
<organism evidence="4 5">
    <name type="scientific">Pygocentrus nattereri</name>
    <name type="common">Red-bellied piranha</name>
    <dbReference type="NCBI Taxonomy" id="42514"/>
    <lineage>
        <taxon>Eukaryota</taxon>
        <taxon>Metazoa</taxon>
        <taxon>Chordata</taxon>
        <taxon>Craniata</taxon>
        <taxon>Vertebrata</taxon>
        <taxon>Euteleostomi</taxon>
        <taxon>Actinopterygii</taxon>
        <taxon>Neopterygii</taxon>
        <taxon>Teleostei</taxon>
        <taxon>Ostariophysi</taxon>
        <taxon>Characiformes</taxon>
        <taxon>Characoidei</taxon>
        <taxon>Pygocentrus</taxon>
    </lineage>
</organism>
<evidence type="ECO:0000313" key="4">
    <source>
        <dbReference type="Ensembl" id="ENSPNAP00000006430.1"/>
    </source>
</evidence>
<dbReference type="GO" id="GO:0007169">
    <property type="term" value="P:cell surface receptor protein tyrosine kinase signaling pathway"/>
    <property type="evidence" value="ECO:0007669"/>
    <property type="project" value="TreeGrafter"/>
</dbReference>
<dbReference type="PROSITE" id="PS50003">
    <property type="entry name" value="PH_DOMAIN"/>
    <property type="match status" value="1"/>
</dbReference>
<dbReference type="STRING" id="42514.ENSPNAP00000006430"/>
<dbReference type="Ensembl" id="ENSPNAT00000003583.2">
    <property type="protein sequence ID" value="ENSPNAP00000006430.1"/>
    <property type="gene ID" value="ENSPNAG00000005483.2"/>
</dbReference>
<feature type="compositionally biased region" description="Polar residues" evidence="1">
    <location>
        <begin position="128"/>
        <end position="138"/>
    </location>
</feature>
<feature type="compositionally biased region" description="Basic and acidic residues" evidence="1">
    <location>
        <begin position="384"/>
        <end position="398"/>
    </location>
</feature>